<evidence type="ECO:0000313" key="1">
    <source>
        <dbReference type="EMBL" id="AKG43038.1"/>
    </source>
</evidence>
<accession>A0A0F7FTL1</accession>
<dbReference type="HOGENOM" id="CLU_1309656_0_0_11"/>
<dbReference type="STRING" id="408015.SXIM_16540"/>
<dbReference type="EMBL" id="CP009922">
    <property type="protein sequence ID" value="AKG43038.1"/>
    <property type="molecule type" value="Genomic_DNA"/>
</dbReference>
<reference evidence="1" key="1">
    <citation type="submission" date="2019-08" db="EMBL/GenBank/DDBJ databases">
        <title>Complete genome sequence of a mangrove-derived Streptomyces xiamenensis.</title>
        <authorList>
            <person name="Xu J."/>
        </authorList>
    </citation>
    <scope>NUCLEOTIDE SEQUENCE</scope>
    <source>
        <strain evidence="1">318</strain>
    </source>
</reference>
<dbReference type="AlphaFoldDB" id="A0A0F7FTL1"/>
<dbReference type="CDD" id="cd07812">
    <property type="entry name" value="SRPBCC"/>
    <property type="match status" value="1"/>
</dbReference>
<keyword evidence="2" id="KW-1185">Reference proteome</keyword>
<dbReference type="Proteomes" id="UP000034034">
    <property type="component" value="Chromosome"/>
</dbReference>
<sequence length="199" mass="22249">MSSSIDDIPGLIRIENTPQEQAIGLAASYTPGPSPFVTVEEYIDAPPQAVHAYLSDIRNLDEFTYSTRAFQPVEGKPGLYEGRDPLAHPDTKIFMRVTSDPAALTVDMHCAWDQGEELWMVYLHRIVDAQTVLGRPGSVVLWTNSRHPYYDKNPFPELAPTPERPWVGDFWDIFAAAHALELQNLKKILEHRHGNGGAA</sequence>
<protein>
    <recommendedName>
        <fullName evidence="3">SRPBCC family protein</fullName>
    </recommendedName>
</protein>
<gene>
    <name evidence="1" type="ORF">SXIM_16540</name>
</gene>
<dbReference type="InterPro" id="IPR023393">
    <property type="entry name" value="START-like_dom_sf"/>
</dbReference>
<dbReference type="PATRIC" id="fig|408015.6.peg.1690"/>
<dbReference type="RefSeq" id="WP_030725375.1">
    <property type="nucleotide sequence ID" value="NZ_CP009922.3"/>
</dbReference>
<dbReference type="KEGG" id="sxi:SXIM_16540"/>
<evidence type="ECO:0000313" key="2">
    <source>
        <dbReference type="Proteomes" id="UP000034034"/>
    </source>
</evidence>
<organism evidence="1 2">
    <name type="scientific">Streptomyces xiamenensis</name>
    <dbReference type="NCBI Taxonomy" id="408015"/>
    <lineage>
        <taxon>Bacteria</taxon>
        <taxon>Bacillati</taxon>
        <taxon>Actinomycetota</taxon>
        <taxon>Actinomycetes</taxon>
        <taxon>Kitasatosporales</taxon>
        <taxon>Streptomycetaceae</taxon>
        <taxon>Streptomyces</taxon>
    </lineage>
</organism>
<evidence type="ECO:0008006" key="3">
    <source>
        <dbReference type="Google" id="ProtNLM"/>
    </source>
</evidence>
<proteinExistence type="predicted"/>
<dbReference type="Gene3D" id="3.30.530.20">
    <property type="match status" value="1"/>
</dbReference>
<name>A0A0F7FTL1_9ACTN</name>
<dbReference type="SUPFAM" id="SSF55961">
    <property type="entry name" value="Bet v1-like"/>
    <property type="match status" value="1"/>
</dbReference>